<proteinExistence type="predicted"/>
<organism evidence="2 3">
    <name type="scientific">Neurospora tetrasperma (strain FGSC 2508 / ATCC MYA-4615 / P0657)</name>
    <dbReference type="NCBI Taxonomy" id="510951"/>
    <lineage>
        <taxon>Eukaryota</taxon>
        <taxon>Fungi</taxon>
        <taxon>Dikarya</taxon>
        <taxon>Ascomycota</taxon>
        <taxon>Pezizomycotina</taxon>
        <taxon>Sordariomycetes</taxon>
        <taxon>Sordariomycetidae</taxon>
        <taxon>Sordariales</taxon>
        <taxon>Sordariaceae</taxon>
        <taxon>Neurospora</taxon>
    </lineage>
</organism>
<dbReference type="EMBL" id="GL891382">
    <property type="protein sequence ID" value="EGO51395.1"/>
    <property type="molecule type" value="Genomic_DNA"/>
</dbReference>
<dbReference type="HOGENOM" id="CLU_2782844_0_0_1"/>
<dbReference type="RefSeq" id="XP_009855035.1">
    <property type="nucleotide sequence ID" value="XM_009856733.1"/>
</dbReference>
<evidence type="ECO:0000313" key="2">
    <source>
        <dbReference type="EMBL" id="EGO51395.1"/>
    </source>
</evidence>
<gene>
    <name evidence="2" type="ORF">NEUTE1DRAFT_118393</name>
</gene>
<dbReference type="VEuPathDB" id="FungiDB:NEUTE1DRAFT_118393"/>
<name>F8MYJ8_NEUT8</name>
<dbReference type="GeneID" id="20823548"/>
<feature type="compositionally biased region" description="Pro residues" evidence="1">
    <location>
        <begin position="59"/>
        <end position="69"/>
    </location>
</feature>
<accession>F8MYJ8</accession>
<sequence length="69" mass="7659">CQLPIRSCSASFYQRRSLHPFAPLWLETPAFQARLVSQSRQGQPRPTPQLLSLVRAPATCPPTPLPPHG</sequence>
<dbReference type="KEGG" id="nte:NEUTE1DRAFT118393"/>
<dbReference type="AlphaFoldDB" id="F8MYJ8"/>
<dbReference type="Proteomes" id="UP000008065">
    <property type="component" value="Unassembled WGS sequence"/>
</dbReference>
<feature type="region of interest" description="Disordered" evidence="1">
    <location>
        <begin position="36"/>
        <end position="69"/>
    </location>
</feature>
<keyword evidence="3" id="KW-1185">Reference proteome</keyword>
<feature type="non-terminal residue" evidence="2">
    <location>
        <position position="1"/>
    </location>
</feature>
<evidence type="ECO:0000313" key="3">
    <source>
        <dbReference type="Proteomes" id="UP000008065"/>
    </source>
</evidence>
<protein>
    <submittedName>
        <fullName evidence="2">Uncharacterized protein</fullName>
    </submittedName>
</protein>
<evidence type="ECO:0000256" key="1">
    <source>
        <dbReference type="SAM" id="MobiDB-lite"/>
    </source>
</evidence>
<reference evidence="3" key="1">
    <citation type="journal article" date="2011" name="Genetics">
        <title>Massive changes in genome architecture accompany the transition to self-fertility in the filamentous fungus Neurospora tetrasperma.</title>
        <authorList>
            <person name="Ellison C.E."/>
            <person name="Stajich J.E."/>
            <person name="Jacobson D.J."/>
            <person name="Natvig D.O."/>
            <person name="Lapidus A."/>
            <person name="Foster B."/>
            <person name="Aerts A."/>
            <person name="Riley R."/>
            <person name="Lindquist E.A."/>
            <person name="Grigoriev I.V."/>
            <person name="Taylor J.W."/>
        </authorList>
    </citation>
    <scope>NUCLEOTIDE SEQUENCE [LARGE SCALE GENOMIC DNA]</scope>
    <source>
        <strain evidence="3">FGSC 2508 / P0657</strain>
    </source>
</reference>